<feature type="transmembrane region" description="Helical" evidence="10">
    <location>
        <begin position="298"/>
        <end position="318"/>
    </location>
</feature>
<evidence type="ECO:0000256" key="10">
    <source>
        <dbReference type="SAM" id="Phobius"/>
    </source>
</evidence>
<keyword evidence="6 10" id="KW-1133">Transmembrane helix</keyword>
<evidence type="ECO:0000256" key="7">
    <source>
        <dbReference type="ARBA" id="ARBA00023136"/>
    </source>
</evidence>
<dbReference type="PROSITE" id="PS50222">
    <property type="entry name" value="EF_HAND_2"/>
    <property type="match status" value="2"/>
</dbReference>
<reference evidence="12 13" key="1">
    <citation type="journal article" date="2024" name="Nat. Commun.">
        <title>Phylogenomics reveals the evolutionary origins of lichenization in chlorophyte algae.</title>
        <authorList>
            <person name="Puginier C."/>
            <person name="Libourel C."/>
            <person name="Otte J."/>
            <person name="Skaloud P."/>
            <person name="Haon M."/>
            <person name="Grisel S."/>
            <person name="Petersen M."/>
            <person name="Berrin J.G."/>
            <person name="Delaux P.M."/>
            <person name="Dal Grande F."/>
            <person name="Keller J."/>
        </authorList>
    </citation>
    <scope>NUCLEOTIDE SEQUENCE [LARGE SCALE GENOMIC DNA]</scope>
    <source>
        <strain evidence="12 13">SAG 216-7</strain>
    </source>
</reference>
<comment type="caution">
    <text evidence="12">The sequence shown here is derived from an EMBL/GenBank/DDBJ whole genome shotgun (WGS) entry which is preliminary data.</text>
</comment>
<evidence type="ECO:0000256" key="9">
    <source>
        <dbReference type="RuleBase" id="RU000488"/>
    </source>
</evidence>
<dbReference type="InterPro" id="IPR002067">
    <property type="entry name" value="MCP"/>
</dbReference>
<proteinExistence type="inferred from homology"/>
<evidence type="ECO:0000256" key="3">
    <source>
        <dbReference type="ARBA" id="ARBA00022692"/>
    </source>
</evidence>
<dbReference type="InterPro" id="IPR018247">
    <property type="entry name" value="EF_Hand_1_Ca_BS"/>
</dbReference>
<sequence>MSEYHEVLSEPRFWRIEGGLRDLRLRQTFEEIDEGNKGFVDERDLRQYARQHGLPTEYIPAFMQSALRGGHTNLSFERFRKYITGRESSLKSTFDRLDADGDGRLTAEEVQSGLTTFGFTCPFSRCVYKTKQQAVEALLQHALQPTGVHSRRQREQSMSFADFRQLFLLLPQTDMLVDYWLRAACPGACDIGGGVVMHDGNTAARGSPWGHLMAGAAAGALSRTAVAPLETLRLQAMVGQSKAPNLMAAARGIVASSGVAGLYRGNLVNVLRSAPQKSLDFFAFDMFKGLLRAKGARTALPVFAAAGMAGAASSALLYPLEVVRSRITCDTLGLYGGTGHALRRIVREEGFGALYRGIGPSVAAIIPEAAITYGLFDTLKRGYAKMSGRGEAGVLPSISFGVVSAFVGQLVAFPLETISRRMQVGGCGAEALSFLPTLRDIVRKDGALALYKGVGAASLRVVPMAVVSFGTYEAGAKRLLLVWSIS</sequence>
<keyword evidence="3 8" id="KW-0812">Transmembrane</keyword>
<dbReference type="PANTHER" id="PTHR24089">
    <property type="entry name" value="SOLUTE CARRIER FAMILY 25"/>
    <property type="match status" value="1"/>
</dbReference>
<dbReference type="Gene3D" id="1.10.238.10">
    <property type="entry name" value="EF-hand"/>
    <property type="match status" value="1"/>
</dbReference>
<feature type="repeat" description="Solcar" evidence="8">
    <location>
        <begin position="297"/>
        <end position="382"/>
    </location>
</feature>
<dbReference type="Pfam" id="PF00153">
    <property type="entry name" value="Mito_carr"/>
    <property type="match status" value="3"/>
</dbReference>
<evidence type="ECO:0000256" key="8">
    <source>
        <dbReference type="PROSITE-ProRule" id="PRU00282"/>
    </source>
</evidence>
<evidence type="ECO:0000259" key="11">
    <source>
        <dbReference type="PROSITE" id="PS50222"/>
    </source>
</evidence>
<keyword evidence="4" id="KW-0677">Repeat</keyword>
<name>A0ABR2YMN9_9CHLO</name>
<comment type="similarity">
    <text evidence="9">Belongs to the mitochondrial carrier (TC 2.A.29) family.</text>
</comment>
<comment type="subcellular location">
    <subcellularLocation>
        <location evidence="1">Mitochondrion inner membrane</location>
        <topology evidence="1">Multi-pass membrane protein</topology>
    </subcellularLocation>
</comment>
<evidence type="ECO:0000256" key="4">
    <source>
        <dbReference type="ARBA" id="ARBA00022737"/>
    </source>
</evidence>
<dbReference type="PRINTS" id="PR00926">
    <property type="entry name" value="MITOCARRIER"/>
</dbReference>
<protein>
    <recommendedName>
        <fullName evidence="11">EF-hand domain-containing protein</fullName>
    </recommendedName>
</protein>
<dbReference type="EMBL" id="JALJOT010000008">
    <property type="protein sequence ID" value="KAK9908158.1"/>
    <property type="molecule type" value="Genomic_DNA"/>
</dbReference>
<accession>A0ABR2YMN9</accession>
<feature type="domain" description="EF-hand" evidence="11">
    <location>
        <begin position="85"/>
        <end position="120"/>
    </location>
</feature>
<dbReference type="SMART" id="SM00054">
    <property type="entry name" value="EFh"/>
    <property type="match status" value="2"/>
</dbReference>
<dbReference type="InterPro" id="IPR023395">
    <property type="entry name" value="MCP_dom_sf"/>
</dbReference>
<feature type="domain" description="EF-hand" evidence="11">
    <location>
        <begin position="20"/>
        <end position="55"/>
    </location>
</feature>
<keyword evidence="13" id="KW-1185">Reference proteome</keyword>
<dbReference type="Gene3D" id="1.50.40.10">
    <property type="entry name" value="Mitochondrial carrier domain"/>
    <property type="match status" value="1"/>
</dbReference>
<feature type="transmembrane region" description="Helical" evidence="10">
    <location>
        <begin position="353"/>
        <end position="374"/>
    </location>
</feature>
<dbReference type="InterPro" id="IPR002048">
    <property type="entry name" value="EF_hand_dom"/>
</dbReference>
<keyword evidence="7 8" id="KW-0472">Membrane</keyword>
<organism evidence="12 13">
    <name type="scientific">Coccomyxa subellipsoidea</name>
    <dbReference type="NCBI Taxonomy" id="248742"/>
    <lineage>
        <taxon>Eukaryota</taxon>
        <taxon>Viridiplantae</taxon>
        <taxon>Chlorophyta</taxon>
        <taxon>core chlorophytes</taxon>
        <taxon>Trebouxiophyceae</taxon>
        <taxon>Trebouxiophyceae incertae sedis</taxon>
        <taxon>Coccomyxaceae</taxon>
        <taxon>Coccomyxa</taxon>
    </lineage>
</organism>
<evidence type="ECO:0000256" key="5">
    <source>
        <dbReference type="ARBA" id="ARBA00022837"/>
    </source>
</evidence>
<feature type="repeat" description="Solcar" evidence="8">
    <location>
        <begin position="206"/>
        <end position="290"/>
    </location>
</feature>
<keyword evidence="5" id="KW-0106">Calcium</keyword>
<dbReference type="InterPro" id="IPR011992">
    <property type="entry name" value="EF-hand-dom_pair"/>
</dbReference>
<dbReference type="Pfam" id="PF13405">
    <property type="entry name" value="EF-hand_6"/>
    <property type="match status" value="1"/>
</dbReference>
<evidence type="ECO:0000256" key="6">
    <source>
        <dbReference type="ARBA" id="ARBA00022989"/>
    </source>
</evidence>
<dbReference type="SUPFAM" id="SSF103506">
    <property type="entry name" value="Mitochondrial carrier"/>
    <property type="match status" value="1"/>
</dbReference>
<gene>
    <name evidence="12" type="ORF">WJX75_003582</name>
</gene>
<dbReference type="PROSITE" id="PS00018">
    <property type="entry name" value="EF_HAND_1"/>
    <property type="match status" value="1"/>
</dbReference>
<evidence type="ECO:0000256" key="2">
    <source>
        <dbReference type="ARBA" id="ARBA00022448"/>
    </source>
</evidence>
<keyword evidence="2 9" id="KW-0813">Transport</keyword>
<dbReference type="Proteomes" id="UP001491310">
    <property type="component" value="Unassembled WGS sequence"/>
</dbReference>
<feature type="transmembrane region" description="Helical" evidence="10">
    <location>
        <begin position="394"/>
        <end position="413"/>
    </location>
</feature>
<dbReference type="SUPFAM" id="SSF47473">
    <property type="entry name" value="EF-hand"/>
    <property type="match status" value="1"/>
</dbReference>
<dbReference type="PROSITE" id="PS50920">
    <property type="entry name" value="SOLCAR"/>
    <property type="match status" value="3"/>
</dbReference>
<dbReference type="InterPro" id="IPR018108">
    <property type="entry name" value="MCP_transmembrane"/>
</dbReference>
<evidence type="ECO:0000256" key="1">
    <source>
        <dbReference type="ARBA" id="ARBA00004448"/>
    </source>
</evidence>
<evidence type="ECO:0000313" key="13">
    <source>
        <dbReference type="Proteomes" id="UP001491310"/>
    </source>
</evidence>
<evidence type="ECO:0000313" key="12">
    <source>
        <dbReference type="EMBL" id="KAK9908158.1"/>
    </source>
</evidence>
<feature type="repeat" description="Solcar" evidence="8">
    <location>
        <begin position="392"/>
        <end position="478"/>
    </location>
</feature>